<dbReference type="InterPro" id="IPR045280">
    <property type="entry name" value="TIFY-like"/>
</dbReference>
<feature type="region of interest" description="Disordered" evidence="1">
    <location>
        <begin position="1"/>
        <end position="26"/>
    </location>
</feature>
<dbReference type="Gene3D" id="3.30.50.10">
    <property type="entry name" value="Erythroid Transcription Factor GATA-1, subunit A"/>
    <property type="match status" value="1"/>
</dbReference>
<evidence type="ECO:0000259" key="2">
    <source>
        <dbReference type="PROSITE" id="PS51320"/>
    </source>
</evidence>
<feature type="region of interest" description="Disordered" evidence="1">
    <location>
        <begin position="244"/>
        <end position="263"/>
    </location>
</feature>
<dbReference type="AlphaFoldDB" id="A0A811QBZ4"/>
<evidence type="ECO:0000313" key="3">
    <source>
        <dbReference type="EMBL" id="CAD6256611.1"/>
    </source>
</evidence>
<comment type="caution">
    <text evidence="3">The sequence shown here is derived from an EMBL/GenBank/DDBJ whole genome shotgun (WGS) entry which is preliminary data.</text>
</comment>
<dbReference type="GO" id="GO:0043565">
    <property type="term" value="F:sequence-specific DNA binding"/>
    <property type="evidence" value="ECO:0007669"/>
    <property type="project" value="InterPro"/>
</dbReference>
<dbReference type="InterPro" id="IPR010399">
    <property type="entry name" value="Tify_dom"/>
</dbReference>
<dbReference type="SMART" id="SM00401">
    <property type="entry name" value="ZnF_GATA"/>
    <property type="match status" value="1"/>
</dbReference>
<dbReference type="PANTHER" id="PTHR46125:SF23">
    <property type="entry name" value="OS11G0572901 PROTEIN"/>
    <property type="match status" value="1"/>
</dbReference>
<reference evidence="3" key="1">
    <citation type="submission" date="2020-10" db="EMBL/GenBank/DDBJ databases">
        <authorList>
            <person name="Han B."/>
            <person name="Lu T."/>
            <person name="Zhao Q."/>
            <person name="Huang X."/>
            <person name="Zhao Y."/>
        </authorList>
    </citation>
    <scope>NUCLEOTIDE SEQUENCE</scope>
</reference>
<feature type="compositionally biased region" description="Acidic residues" evidence="1">
    <location>
        <begin position="244"/>
        <end position="260"/>
    </location>
</feature>
<dbReference type="PROSITE" id="PS51320">
    <property type="entry name" value="TIFY"/>
    <property type="match status" value="1"/>
</dbReference>
<proteinExistence type="predicted"/>
<dbReference type="OrthoDB" id="2162994at2759"/>
<feature type="compositionally biased region" description="Gly residues" evidence="1">
    <location>
        <begin position="12"/>
        <end position="21"/>
    </location>
</feature>
<dbReference type="EMBL" id="CAJGYO010000010">
    <property type="protein sequence ID" value="CAD6256611.1"/>
    <property type="molecule type" value="Genomic_DNA"/>
</dbReference>
<evidence type="ECO:0000256" key="1">
    <source>
        <dbReference type="SAM" id="MobiDB-lite"/>
    </source>
</evidence>
<dbReference type="Pfam" id="PF00320">
    <property type="entry name" value="GATA"/>
    <property type="match status" value="1"/>
</dbReference>
<dbReference type="CDD" id="cd00202">
    <property type="entry name" value="ZnF_GATA"/>
    <property type="match status" value="1"/>
</dbReference>
<feature type="region of interest" description="Disordered" evidence="1">
    <location>
        <begin position="56"/>
        <end position="83"/>
    </location>
</feature>
<dbReference type="InterPro" id="IPR000679">
    <property type="entry name" value="Znf_GATA"/>
</dbReference>
<dbReference type="InterPro" id="IPR013088">
    <property type="entry name" value="Znf_NHR/GATA"/>
</dbReference>
<dbReference type="GO" id="GO:0006355">
    <property type="term" value="P:regulation of DNA-templated transcription"/>
    <property type="evidence" value="ECO:0007669"/>
    <property type="project" value="InterPro"/>
</dbReference>
<dbReference type="PROSITE" id="PS00344">
    <property type="entry name" value="GATA_ZN_FINGER_1"/>
    <property type="match status" value="1"/>
</dbReference>
<dbReference type="PANTHER" id="PTHR46125">
    <property type="entry name" value="GATA TRANSCRIPTION FACTOR 28"/>
    <property type="match status" value="1"/>
</dbReference>
<feature type="compositionally biased region" description="Low complexity" evidence="1">
    <location>
        <begin position="56"/>
        <end position="78"/>
    </location>
</feature>
<feature type="domain" description="Tify" evidence="2">
    <location>
        <begin position="276"/>
        <end position="311"/>
    </location>
</feature>
<protein>
    <recommendedName>
        <fullName evidence="2">Tify domain-containing protein</fullName>
    </recommendedName>
</protein>
<feature type="region of interest" description="Disordered" evidence="1">
    <location>
        <begin position="121"/>
        <end position="160"/>
    </location>
</feature>
<sequence length="446" mass="47381">MQQPSSPSCTVAGGGAGGGGEDPIDGIVFPPELLRWLLDDDGGCLYRATMGAEAEASSRFRAAAPSPHSSMQQPSSPSRTVAGGDIVIPPEYLRWLLDDDDGFLYRATTAAEAEASARLRAAAATSSHSPMQRHPSSPSCTAAGGGAGGGEEDPFDDILIPPDYLQGLDDDDDGCLHGAAAIMGAEAEDERRLSEAQVGDHSPIMQQPSSSPSCTVDGEGTGGDGDPFDDIVIPPHYLQELLDDYDDGSLDGEEAEAEAEDERRQRLAEAQACGDGGCVEDGLSMTYRGHTHVFDSVPPHKVETILMLLNGYELAPQSAKPKPTNLVHPIVVPQDFDRAVAMSRYRKKRKSTMKADYSVRREIALRIARRGGKFARSEKSSEISVGMEAAELQCCANCGVNSEVTPQMRRGPTGAKNFCNACGLAWATTVSAPIPSFHIYAPPFDI</sequence>
<evidence type="ECO:0000313" key="4">
    <source>
        <dbReference type="Proteomes" id="UP000604825"/>
    </source>
</evidence>
<dbReference type="SUPFAM" id="SSF57716">
    <property type="entry name" value="Glucocorticoid receptor-like (DNA-binding domain)"/>
    <property type="match status" value="1"/>
</dbReference>
<dbReference type="Proteomes" id="UP000604825">
    <property type="component" value="Unassembled WGS sequence"/>
</dbReference>
<name>A0A811QBZ4_9POAL</name>
<keyword evidence="4" id="KW-1185">Reference proteome</keyword>
<feature type="compositionally biased region" description="Polar residues" evidence="1">
    <location>
        <begin position="128"/>
        <end position="140"/>
    </location>
</feature>
<gene>
    <name evidence="3" type="ORF">NCGR_LOCUS40115</name>
</gene>
<organism evidence="3 4">
    <name type="scientific">Miscanthus lutarioriparius</name>
    <dbReference type="NCBI Taxonomy" id="422564"/>
    <lineage>
        <taxon>Eukaryota</taxon>
        <taxon>Viridiplantae</taxon>
        <taxon>Streptophyta</taxon>
        <taxon>Embryophyta</taxon>
        <taxon>Tracheophyta</taxon>
        <taxon>Spermatophyta</taxon>
        <taxon>Magnoliopsida</taxon>
        <taxon>Liliopsida</taxon>
        <taxon>Poales</taxon>
        <taxon>Poaceae</taxon>
        <taxon>PACMAD clade</taxon>
        <taxon>Panicoideae</taxon>
        <taxon>Andropogonodae</taxon>
        <taxon>Andropogoneae</taxon>
        <taxon>Saccharinae</taxon>
        <taxon>Miscanthus</taxon>
    </lineage>
</organism>
<accession>A0A811QBZ4</accession>
<dbReference type="GO" id="GO:0008270">
    <property type="term" value="F:zinc ion binding"/>
    <property type="evidence" value="ECO:0007669"/>
    <property type="project" value="InterPro"/>
</dbReference>
<feature type="region of interest" description="Disordered" evidence="1">
    <location>
        <begin position="189"/>
        <end position="223"/>
    </location>
</feature>